<dbReference type="Proteomes" id="UP000815677">
    <property type="component" value="Unassembled WGS sequence"/>
</dbReference>
<feature type="region of interest" description="Disordered" evidence="1">
    <location>
        <begin position="61"/>
        <end position="134"/>
    </location>
</feature>
<proteinExistence type="predicted"/>
<accession>A0ABQ0M1W2</accession>
<keyword evidence="3" id="KW-1185">Reference proteome</keyword>
<dbReference type="EMBL" id="DF849437">
    <property type="protein sequence ID" value="GAT57300.1"/>
    <property type="molecule type" value="Genomic_DNA"/>
</dbReference>
<evidence type="ECO:0000313" key="3">
    <source>
        <dbReference type="Proteomes" id="UP000815677"/>
    </source>
</evidence>
<evidence type="ECO:0000256" key="1">
    <source>
        <dbReference type="SAM" id="MobiDB-lite"/>
    </source>
</evidence>
<feature type="compositionally biased region" description="Polar residues" evidence="1">
    <location>
        <begin position="119"/>
        <end position="129"/>
    </location>
</feature>
<gene>
    <name evidence="2" type="ORF">MCHLO_13854</name>
</gene>
<protein>
    <submittedName>
        <fullName evidence="2">Uncharacterized protein</fullName>
    </submittedName>
</protein>
<name>A0ABQ0M1W2_MYCCL</name>
<reference evidence="2" key="1">
    <citation type="submission" date="2014-09" db="EMBL/GenBank/DDBJ databases">
        <title>Genome sequence of the luminous mushroom Mycena chlorophos for searching fungal bioluminescence genes.</title>
        <authorList>
            <person name="Tanaka Y."/>
            <person name="Kasuga D."/>
            <person name="Oba Y."/>
            <person name="Hase S."/>
            <person name="Sato K."/>
            <person name="Oba Y."/>
            <person name="Sakakibara Y."/>
        </authorList>
    </citation>
    <scope>NUCLEOTIDE SEQUENCE</scope>
</reference>
<evidence type="ECO:0000313" key="2">
    <source>
        <dbReference type="EMBL" id="GAT57300.1"/>
    </source>
</evidence>
<sequence>MMAAAPMTKLPHNPVIHIHRSLFIHHVLSCIDTPHIHAHPPSRIDGLGGQTRVVGVAHSGQLLQRRRLEPRARLQSPPRRSQLADRTAPPRPAVECLQPDRRRSRRQARAGQAGGKETMNANGEKQSTCEGGELGRRIESTEWLNLL</sequence>
<organism evidence="2 3">
    <name type="scientific">Mycena chlorophos</name>
    <name type="common">Agaric fungus</name>
    <name type="synonym">Agaricus chlorophos</name>
    <dbReference type="NCBI Taxonomy" id="658473"/>
    <lineage>
        <taxon>Eukaryota</taxon>
        <taxon>Fungi</taxon>
        <taxon>Dikarya</taxon>
        <taxon>Basidiomycota</taxon>
        <taxon>Agaricomycotina</taxon>
        <taxon>Agaricomycetes</taxon>
        <taxon>Agaricomycetidae</taxon>
        <taxon>Agaricales</taxon>
        <taxon>Marasmiineae</taxon>
        <taxon>Mycenaceae</taxon>
        <taxon>Mycena</taxon>
    </lineage>
</organism>